<gene>
    <name evidence="2" type="ORF">ORAREDHAP_LOCUS48307</name>
</gene>
<protein>
    <submittedName>
        <fullName evidence="2">Uncharacterized protein</fullName>
    </submittedName>
</protein>
<dbReference type="AlphaFoldDB" id="A0A6J5Y7R1"/>
<sequence>MSESEHREDEGSRGGGLLVSARKRPDRHFQDEPRGLGPEPVGGPIHSRQVASNRFTLSIPGRVAEF</sequence>
<organism evidence="2 3">
    <name type="scientific">Prunus armeniaca</name>
    <name type="common">Apricot</name>
    <name type="synonym">Armeniaca vulgaris</name>
    <dbReference type="NCBI Taxonomy" id="36596"/>
    <lineage>
        <taxon>Eukaryota</taxon>
        <taxon>Viridiplantae</taxon>
        <taxon>Streptophyta</taxon>
        <taxon>Embryophyta</taxon>
        <taxon>Tracheophyta</taxon>
        <taxon>Spermatophyta</taxon>
        <taxon>Magnoliopsida</taxon>
        <taxon>eudicotyledons</taxon>
        <taxon>Gunneridae</taxon>
        <taxon>Pentapetalae</taxon>
        <taxon>rosids</taxon>
        <taxon>fabids</taxon>
        <taxon>Rosales</taxon>
        <taxon>Rosaceae</taxon>
        <taxon>Amygdaloideae</taxon>
        <taxon>Amygdaleae</taxon>
        <taxon>Prunus</taxon>
    </lineage>
</organism>
<reference evidence="3" key="1">
    <citation type="journal article" date="2020" name="Genome Biol.">
        <title>Gamete binning: chromosome-level and haplotype-resolved genome assembly enabled by high-throughput single-cell sequencing of gamete genomes.</title>
        <authorList>
            <person name="Campoy J.A."/>
            <person name="Sun H."/>
            <person name="Goel M."/>
            <person name="Jiao W.-B."/>
            <person name="Folz-Donahue K."/>
            <person name="Wang N."/>
            <person name="Rubio M."/>
            <person name="Liu C."/>
            <person name="Kukat C."/>
            <person name="Ruiz D."/>
            <person name="Huettel B."/>
            <person name="Schneeberger K."/>
        </authorList>
    </citation>
    <scope>NUCLEOTIDE SEQUENCE [LARGE SCALE GENOMIC DNA]</scope>
    <source>
        <strain evidence="3">cv. Rojo Pasion</strain>
    </source>
</reference>
<dbReference type="Proteomes" id="UP000507245">
    <property type="component" value="Unassembled WGS sequence"/>
</dbReference>
<keyword evidence="3" id="KW-1185">Reference proteome</keyword>
<feature type="region of interest" description="Disordered" evidence="1">
    <location>
        <begin position="1"/>
        <end position="47"/>
    </location>
</feature>
<evidence type="ECO:0000313" key="3">
    <source>
        <dbReference type="Proteomes" id="UP000507245"/>
    </source>
</evidence>
<name>A0A6J5Y7R1_PRUAR</name>
<proteinExistence type="predicted"/>
<evidence type="ECO:0000313" key="2">
    <source>
        <dbReference type="EMBL" id="CAB4320025.1"/>
    </source>
</evidence>
<evidence type="ECO:0000256" key="1">
    <source>
        <dbReference type="SAM" id="MobiDB-lite"/>
    </source>
</evidence>
<feature type="compositionally biased region" description="Basic and acidic residues" evidence="1">
    <location>
        <begin position="1"/>
        <end position="12"/>
    </location>
</feature>
<accession>A0A6J5Y7R1</accession>
<dbReference type="EMBL" id="CAEKKB010000008">
    <property type="protein sequence ID" value="CAB4320025.1"/>
    <property type="molecule type" value="Genomic_DNA"/>
</dbReference>